<accession>A0ABY6HAW9</accession>
<evidence type="ECO:0000313" key="2">
    <source>
        <dbReference type="Proteomes" id="UP001163550"/>
    </source>
</evidence>
<dbReference type="EMBL" id="CP087994">
    <property type="protein sequence ID" value="UYO61630.1"/>
    <property type="molecule type" value="Genomic_DNA"/>
</dbReference>
<name>A0ABY6HAW9_9FIRM</name>
<proteinExistence type="predicted"/>
<organism evidence="1 2">
    <name type="scientific">Acetobacterium wieringae</name>
    <dbReference type="NCBI Taxonomy" id="52694"/>
    <lineage>
        <taxon>Bacteria</taxon>
        <taxon>Bacillati</taxon>
        <taxon>Bacillota</taxon>
        <taxon>Clostridia</taxon>
        <taxon>Eubacteriales</taxon>
        <taxon>Eubacteriaceae</taxon>
        <taxon>Acetobacterium</taxon>
    </lineage>
</organism>
<dbReference type="RefSeq" id="WP_263992510.1">
    <property type="nucleotide sequence ID" value="NZ_CP087994.1"/>
</dbReference>
<keyword evidence="2" id="KW-1185">Reference proteome</keyword>
<protein>
    <submittedName>
        <fullName evidence="1">TM1812 family CRISPR-associated protein</fullName>
    </submittedName>
</protein>
<gene>
    <name evidence="1" type="ORF">LNN31_12655</name>
</gene>
<reference evidence="1" key="1">
    <citation type="submission" date="2021-11" db="EMBL/GenBank/DDBJ databases">
        <title>Isoprene-degrading acetogen.</title>
        <authorList>
            <person name="Yang Y."/>
            <person name="Jin H."/>
            <person name="Yan J."/>
        </authorList>
    </citation>
    <scope>NUCLEOTIDE SEQUENCE</scope>
    <source>
        <strain evidence="1">Berkeley</strain>
    </source>
</reference>
<sequence length="213" mass="24122">MERTKTFITVIPFQQEGQLKPAHYSPAGNTRLEYGETRFPIIPVINGYTEAGDKIRVIAILLDGDNSAHNFKKYFNPEIMALVENNKLKLDKIEVINTADKADIDTQLSLFSDIIEKVTDNEEIFACITYGTKPTPIVINMALNYAYRIKKGVSIGCIVYGRYLHEGRPGILYDTTALFYMESVVNKVAEMKVRDPEKAIRAMLNFEEGNEDD</sequence>
<evidence type="ECO:0000313" key="1">
    <source>
        <dbReference type="EMBL" id="UYO61630.1"/>
    </source>
</evidence>
<dbReference type="Proteomes" id="UP001163550">
    <property type="component" value="Chromosome"/>
</dbReference>